<evidence type="ECO:0000256" key="6">
    <source>
        <dbReference type="ARBA" id="ARBA00022490"/>
    </source>
</evidence>
<sequence>MDSDIGFKAALAEAQKGSDEGGVPIGACLVSADGKVLGQGHNMRLQSSSATLHAEIAALENAGRLPAATYRGATMYTTLSPCDMCTGACVMYKVKRVVIGENVTFVGGEDYLKQRGIEVVVLQNEKCRELMNKFISNRPRDWNEDIGEEDK</sequence>
<evidence type="ECO:0000256" key="5">
    <source>
        <dbReference type="ARBA" id="ARBA00011738"/>
    </source>
</evidence>
<evidence type="ECO:0000256" key="8">
    <source>
        <dbReference type="ARBA" id="ARBA00022801"/>
    </source>
</evidence>
<evidence type="ECO:0000256" key="10">
    <source>
        <dbReference type="ARBA" id="ARBA00023242"/>
    </source>
</evidence>
<dbReference type="GO" id="GO:0008655">
    <property type="term" value="P:pyrimidine-containing compound salvage"/>
    <property type="evidence" value="ECO:0007669"/>
    <property type="project" value="TreeGrafter"/>
</dbReference>
<evidence type="ECO:0000313" key="18">
    <source>
        <dbReference type="EMBL" id="KAF2730037.1"/>
    </source>
</evidence>
<dbReference type="FunFam" id="3.40.140.10:FF:000016">
    <property type="entry name" value="Cytosine deaminase"/>
    <property type="match status" value="1"/>
</dbReference>
<comment type="caution">
    <text evidence="18">The sequence shown here is derived from an EMBL/GenBank/DDBJ whole genome shotgun (WGS) entry which is preliminary data.</text>
</comment>
<keyword evidence="19" id="KW-1185">Reference proteome</keyword>
<feature type="domain" description="CMP/dCMP-type deaminase" evidence="17">
    <location>
        <begin position="1"/>
        <end position="119"/>
    </location>
</feature>
<dbReference type="Proteomes" id="UP000799444">
    <property type="component" value="Unassembled WGS sequence"/>
</dbReference>
<dbReference type="PANTHER" id="PTHR11079">
    <property type="entry name" value="CYTOSINE DEAMINASE FAMILY MEMBER"/>
    <property type="match status" value="1"/>
</dbReference>
<comment type="subcellular location">
    <subcellularLocation>
        <location evidence="3">Cytoplasm</location>
    </subcellularLocation>
    <subcellularLocation>
        <location evidence="2">Nucleus</location>
    </subcellularLocation>
</comment>
<comment type="subunit">
    <text evidence="5">Homodimer.</text>
</comment>
<dbReference type="GO" id="GO:0008835">
    <property type="term" value="F:diaminohydroxyphosphoribosylaminopyrimidine deaminase activity"/>
    <property type="evidence" value="ECO:0007669"/>
    <property type="project" value="TreeGrafter"/>
</dbReference>
<dbReference type="Gene3D" id="3.40.140.10">
    <property type="entry name" value="Cytidine Deaminase, domain 2"/>
    <property type="match status" value="1"/>
</dbReference>
<dbReference type="AlphaFoldDB" id="A0A9P4QME9"/>
<dbReference type="GO" id="GO:0046087">
    <property type="term" value="P:cytidine metabolic process"/>
    <property type="evidence" value="ECO:0007669"/>
    <property type="project" value="TreeGrafter"/>
</dbReference>
<comment type="function">
    <text evidence="12">Catalyzes the hydrolytic deamination of cytosine to uracil or 5-methylcytosine to thymine. Is involved in the pyrimidine salvage pathway, which allows the cell to utilize cytosine for pyrimidine nucleotide synthesis.</text>
</comment>
<evidence type="ECO:0000256" key="12">
    <source>
        <dbReference type="ARBA" id="ARBA00056232"/>
    </source>
</evidence>
<evidence type="ECO:0000256" key="15">
    <source>
        <dbReference type="ARBA" id="ARBA00074321"/>
    </source>
</evidence>
<dbReference type="GO" id="GO:0046872">
    <property type="term" value="F:metal ion binding"/>
    <property type="evidence" value="ECO:0007669"/>
    <property type="project" value="UniProtKB-KW"/>
</dbReference>
<dbReference type="GO" id="GO:0005634">
    <property type="term" value="C:nucleus"/>
    <property type="evidence" value="ECO:0007669"/>
    <property type="project" value="UniProtKB-SubCell"/>
</dbReference>
<dbReference type="GO" id="GO:0005737">
    <property type="term" value="C:cytoplasm"/>
    <property type="evidence" value="ECO:0007669"/>
    <property type="project" value="UniProtKB-SubCell"/>
</dbReference>
<evidence type="ECO:0000313" key="19">
    <source>
        <dbReference type="Proteomes" id="UP000799444"/>
    </source>
</evidence>
<dbReference type="EC" id="3.5.4.1" evidence="14"/>
<dbReference type="InterPro" id="IPR002125">
    <property type="entry name" value="CMP_dCMP_dom"/>
</dbReference>
<dbReference type="InterPro" id="IPR016193">
    <property type="entry name" value="Cytidine_deaminase-like"/>
</dbReference>
<evidence type="ECO:0000256" key="14">
    <source>
        <dbReference type="ARBA" id="ARBA00066550"/>
    </source>
</evidence>
<dbReference type="PANTHER" id="PTHR11079:SF190">
    <property type="entry name" value="CYTOSINE DEAMINASE"/>
    <property type="match status" value="1"/>
</dbReference>
<dbReference type="Pfam" id="PF00383">
    <property type="entry name" value="dCMP_cyt_deam_1"/>
    <property type="match status" value="1"/>
</dbReference>
<dbReference type="PROSITE" id="PS51747">
    <property type="entry name" value="CYT_DCMP_DEAMINASES_2"/>
    <property type="match status" value="1"/>
</dbReference>
<dbReference type="GO" id="GO:0019858">
    <property type="term" value="P:cytosine metabolic process"/>
    <property type="evidence" value="ECO:0007669"/>
    <property type="project" value="TreeGrafter"/>
</dbReference>
<accession>A0A9P4QME9</accession>
<evidence type="ECO:0000256" key="2">
    <source>
        <dbReference type="ARBA" id="ARBA00004123"/>
    </source>
</evidence>
<evidence type="ECO:0000256" key="9">
    <source>
        <dbReference type="ARBA" id="ARBA00022833"/>
    </source>
</evidence>
<dbReference type="OrthoDB" id="408702at2759"/>
<organism evidence="18 19">
    <name type="scientific">Polyplosphaeria fusca</name>
    <dbReference type="NCBI Taxonomy" id="682080"/>
    <lineage>
        <taxon>Eukaryota</taxon>
        <taxon>Fungi</taxon>
        <taxon>Dikarya</taxon>
        <taxon>Ascomycota</taxon>
        <taxon>Pezizomycotina</taxon>
        <taxon>Dothideomycetes</taxon>
        <taxon>Pleosporomycetidae</taxon>
        <taxon>Pleosporales</taxon>
        <taxon>Tetraplosphaeriaceae</taxon>
        <taxon>Polyplosphaeria</taxon>
    </lineage>
</organism>
<dbReference type="CDD" id="cd01285">
    <property type="entry name" value="nucleoside_deaminase"/>
    <property type="match status" value="1"/>
</dbReference>
<comment type="similarity">
    <text evidence="4">Belongs to the cytidine and deoxycytidylate deaminase family.</text>
</comment>
<comment type="pathway">
    <text evidence="13">Pyrimidine metabolism; UMP biosynthesis via salvage pathway; uracil from cytosine: step 1/1.</text>
</comment>
<keyword evidence="8" id="KW-0378">Hydrolase</keyword>
<evidence type="ECO:0000256" key="11">
    <source>
        <dbReference type="ARBA" id="ARBA00050113"/>
    </source>
</evidence>
<comment type="catalytic activity">
    <reaction evidence="11">
        <text>cytosine + H2O + H(+) = uracil + NH4(+)</text>
        <dbReference type="Rhea" id="RHEA:20605"/>
        <dbReference type="ChEBI" id="CHEBI:15377"/>
        <dbReference type="ChEBI" id="CHEBI:15378"/>
        <dbReference type="ChEBI" id="CHEBI:16040"/>
        <dbReference type="ChEBI" id="CHEBI:17568"/>
        <dbReference type="ChEBI" id="CHEBI:28938"/>
        <dbReference type="EC" id="3.5.4.1"/>
    </reaction>
</comment>
<keyword evidence="7" id="KW-0479">Metal-binding</keyword>
<keyword evidence="6" id="KW-0963">Cytoplasm</keyword>
<reference evidence="18" key="1">
    <citation type="journal article" date="2020" name="Stud. Mycol.">
        <title>101 Dothideomycetes genomes: a test case for predicting lifestyles and emergence of pathogens.</title>
        <authorList>
            <person name="Haridas S."/>
            <person name="Albert R."/>
            <person name="Binder M."/>
            <person name="Bloem J."/>
            <person name="Labutti K."/>
            <person name="Salamov A."/>
            <person name="Andreopoulos B."/>
            <person name="Baker S."/>
            <person name="Barry K."/>
            <person name="Bills G."/>
            <person name="Bluhm B."/>
            <person name="Cannon C."/>
            <person name="Castanera R."/>
            <person name="Culley D."/>
            <person name="Daum C."/>
            <person name="Ezra D."/>
            <person name="Gonzalez J."/>
            <person name="Henrissat B."/>
            <person name="Kuo A."/>
            <person name="Liang C."/>
            <person name="Lipzen A."/>
            <person name="Lutzoni F."/>
            <person name="Magnuson J."/>
            <person name="Mondo S."/>
            <person name="Nolan M."/>
            <person name="Ohm R."/>
            <person name="Pangilinan J."/>
            <person name="Park H.-J."/>
            <person name="Ramirez L."/>
            <person name="Alfaro M."/>
            <person name="Sun H."/>
            <person name="Tritt A."/>
            <person name="Yoshinaga Y."/>
            <person name="Zwiers L.-H."/>
            <person name="Turgeon B."/>
            <person name="Goodwin S."/>
            <person name="Spatafora J."/>
            <person name="Crous P."/>
            <person name="Grigoriev I."/>
        </authorList>
    </citation>
    <scope>NUCLEOTIDE SEQUENCE</scope>
    <source>
        <strain evidence="18">CBS 125425</strain>
    </source>
</reference>
<evidence type="ECO:0000256" key="3">
    <source>
        <dbReference type="ARBA" id="ARBA00004496"/>
    </source>
</evidence>
<keyword evidence="9" id="KW-0862">Zinc</keyword>
<proteinExistence type="inferred from homology"/>
<keyword evidence="10" id="KW-0539">Nucleus</keyword>
<evidence type="ECO:0000256" key="7">
    <source>
        <dbReference type="ARBA" id="ARBA00022723"/>
    </source>
</evidence>
<comment type="cofactor">
    <cofactor evidence="1">
        <name>Zn(2+)</name>
        <dbReference type="ChEBI" id="CHEBI:29105"/>
    </cofactor>
</comment>
<evidence type="ECO:0000259" key="17">
    <source>
        <dbReference type="PROSITE" id="PS51747"/>
    </source>
</evidence>
<evidence type="ECO:0000256" key="13">
    <source>
        <dbReference type="ARBA" id="ARBA00060700"/>
    </source>
</evidence>
<evidence type="ECO:0000256" key="16">
    <source>
        <dbReference type="ARBA" id="ARBA00084039"/>
    </source>
</evidence>
<name>A0A9P4QME9_9PLEO</name>
<dbReference type="SUPFAM" id="SSF53927">
    <property type="entry name" value="Cytidine deaminase-like"/>
    <property type="match status" value="1"/>
</dbReference>
<dbReference type="EMBL" id="ML996227">
    <property type="protein sequence ID" value="KAF2730037.1"/>
    <property type="molecule type" value="Genomic_DNA"/>
</dbReference>
<gene>
    <name evidence="18" type="ORF">EJ04DRAFT_537481</name>
</gene>
<dbReference type="GO" id="GO:0004131">
    <property type="term" value="F:cytosine deaminase activity"/>
    <property type="evidence" value="ECO:0007669"/>
    <property type="project" value="UniProtKB-EC"/>
</dbReference>
<protein>
    <recommendedName>
        <fullName evidence="15">Cytosine deaminase</fullName>
        <ecNumber evidence="14">3.5.4.1</ecNumber>
    </recommendedName>
    <alternativeName>
        <fullName evidence="16">Cytosine aminohydrolase</fullName>
    </alternativeName>
</protein>
<evidence type="ECO:0000256" key="4">
    <source>
        <dbReference type="ARBA" id="ARBA00006576"/>
    </source>
</evidence>
<evidence type="ECO:0000256" key="1">
    <source>
        <dbReference type="ARBA" id="ARBA00001947"/>
    </source>
</evidence>